<dbReference type="RefSeq" id="WP_189458899.1">
    <property type="nucleotide sequence ID" value="NZ_BMYO01000002.1"/>
</dbReference>
<comment type="caution">
    <text evidence="8">The sequence shown here is derived from an EMBL/GenBank/DDBJ whole genome shotgun (WGS) entry which is preliminary data.</text>
</comment>
<proteinExistence type="predicted"/>
<evidence type="ECO:0000256" key="3">
    <source>
        <dbReference type="ARBA" id="ARBA00022475"/>
    </source>
</evidence>
<feature type="transmembrane region" description="Helical" evidence="7">
    <location>
        <begin position="69"/>
        <end position="94"/>
    </location>
</feature>
<feature type="transmembrane region" description="Helical" evidence="7">
    <location>
        <begin position="106"/>
        <end position="125"/>
    </location>
</feature>
<evidence type="ECO:0000256" key="1">
    <source>
        <dbReference type="ARBA" id="ARBA00004651"/>
    </source>
</evidence>
<feature type="transmembrane region" description="Helical" evidence="7">
    <location>
        <begin position="179"/>
        <end position="203"/>
    </location>
</feature>
<dbReference type="EMBL" id="BMYO01000002">
    <property type="protein sequence ID" value="GHD58436.1"/>
    <property type="molecule type" value="Genomic_DNA"/>
</dbReference>
<dbReference type="Proteomes" id="UP000604737">
    <property type="component" value="Unassembled WGS sequence"/>
</dbReference>
<dbReference type="InterPro" id="IPR002751">
    <property type="entry name" value="CbiM/NikMN"/>
</dbReference>
<organism evidence="8 9">
    <name type="scientific">Jeongeupia chitinilytica</name>
    <dbReference type="NCBI Taxonomy" id="1041641"/>
    <lineage>
        <taxon>Bacteria</taxon>
        <taxon>Pseudomonadati</taxon>
        <taxon>Pseudomonadota</taxon>
        <taxon>Betaproteobacteria</taxon>
        <taxon>Neisseriales</taxon>
        <taxon>Chitinibacteraceae</taxon>
        <taxon>Jeongeupia</taxon>
    </lineage>
</organism>
<keyword evidence="3" id="KW-1003">Cell membrane</keyword>
<protein>
    <recommendedName>
        <fullName evidence="10">Integral membrane protein</fullName>
    </recommendedName>
</protein>
<keyword evidence="9" id="KW-1185">Reference proteome</keyword>
<evidence type="ECO:0000256" key="6">
    <source>
        <dbReference type="ARBA" id="ARBA00023136"/>
    </source>
</evidence>
<evidence type="ECO:0008006" key="10">
    <source>
        <dbReference type="Google" id="ProtNLM"/>
    </source>
</evidence>
<keyword evidence="2" id="KW-0813">Transport</keyword>
<feature type="transmembrane region" description="Helical" evidence="7">
    <location>
        <begin position="40"/>
        <end position="57"/>
    </location>
</feature>
<keyword evidence="5 7" id="KW-1133">Transmembrane helix</keyword>
<evidence type="ECO:0000256" key="5">
    <source>
        <dbReference type="ARBA" id="ARBA00022989"/>
    </source>
</evidence>
<keyword evidence="4 7" id="KW-0812">Transmembrane</keyword>
<evidence type="ECO:0000313" key="9">
    <source>
        <dbReference type="Proteomes" id="UP000604737"/>
    </source>
</evidence>
<keyword evidence="6 7" id="KW-0472">Membrane</keyword>
<evidence type="ECO:0000256" key="7">
    <source>
        <dbReference type="SAM" id="Phobius"/>
    </source>
</evidence>
<gene>
    <name evidence="8" type="ORF">GCM10007350_08300</name>
</gene>
<dbReference type="Pfam" id="PF01891">
    <property type="entry name" value="CbiM"/>
    <property type="match status" value="1"/>
</dbReference>
<comment type="subcellular location">
    <subcellularLocation>
        <location evidence="1">Cell membrane</location>
        <topology evidence="1">Multi-pass membrane protein</topology>
    </subcellularLocation>
</comment>
<evidence type="ECO:0000313" key="8">
    <source>
        <dbReference type="EMBL" id="GHD58436.1"/>
    </source>
</evidence>
<evidence type="ECO:0000256" key="2">
    <source>
        <dbReference type="ARBA" id="ARBA00022448"/>
    </source>
</evidence>
<evidence type="ECO:0000256" key="4">
    <source>
        <dbReference type="ARBA" id="ARBA00022692"/>
    </source>
</evidence>
<name>A0ABQ3GXH0_9NEIS</name>
<accession>A0ABQ3GXH0</accession>
<sequence>MNFVSSQFPLWLLALSWMAAVLLLLRAALRVPWFALSQSAITGWLGATVAALLFWQMKANIQPGLSFHLIGATALTLIAGRDRALLGLAAALAIDTGFGHADWGAFGLSWLITAALPCLLTQALLRLAQTRLPLNYFVYIFLNAFAAAALSMWLVGLLTCGLLATFGPYTFDFLLTEQLPYYFLMGWPEAFTTGTNLALLVIYRPQWVVTFDDAKYLAD</sequence>
<dbReference type="Gene3D" id="1.10.1760.20">
    <property type="match status" value="1"/>
</dbReference>
<reference evidence="9" key="1">
    <citation type="journal article" date="2019" name="Int. J. Syst. Evol. Microbiol.">
        <title>The Global Catalogue of Microorganisms (GCM) 10K type strain sequencing project: providing services to taxonomists for standard genome sequencing and annotation.</title>
        <authorList>
            <consortium name="The Broad Institute Genomics Platform"/>
            <consortium name="The Broad Institute Genome Sequencing Center for Infectious Disease"/>
            <person name="Wu L."/>
            <person name="Ma J."/>
        </authorList>
    </citation>
    <scope>NUCLEOTIDE SEQUENCE [LARGE SCALE GENOMIC DNA]</scope>
    <source>
        <strain evidence="9">KCTC 23701</strain>
    </source>
</reference>
<feature type="transmembrane region" description="Helical" evidence="7">
    <location>
        <begin position="137"/>
        <end position="167"/>
    </location>
</feature>